<evidence type="ECO:0000313" key="3">
    <source>
        <dbReference type="Proteomes" id="UP000249081"/>
    </source>
</evidence>
<evidence type="ECO:0000256" key="1">
    <source>
        <dbReference type="SAM" id="Phobius"/>
    </source>
</evidence>
<reference evidence="3" key="1">
    <citation type="submission" date="2018-04" db="EMBL/GenBank/DDBJ databases">
        <authorList>
            <person name="Cornet L."/>
        </authorList>
    </citation>
    <scope>NUCLEOTIDE SEQUENCE [LARGE SCALE GENOMIC DNA]</scope>
</reference>
<dbReference type="Gene3D" id="3.40.190.10">
    <property type="entry name" value="Periplasmic binding protein-like II"/>
    <property type="match status" value="2"/>
</dbReference>
<proteinExistence type="predicted"/>
<dbReference type="SUPFAM" id="SSF53850">
    <property type="entry name" value="Periplasmic binding protein-like II"/>
    <property type="match status" value="1"/>
</dbReference>
<protein>
    <submittedName>
        <fullName evidence="2">C4-dicarboxylate ABC transporter substrate-binding protein</fullName>
    </submittedName>
</protein>
<name>A0A2W4VQ98_9CYAN</name>
<keyword evidence="1" id="KW-1133">Transmembrane helix</keyword>
<dbReference type="Proteomes" id="UP000249081">
    <property type="component" value="Unassembled WGS sequence"/>
</dbReference>
<evidence type="ECO:0000313" key="2">
    <source>
        <dbReference type="EMBL" id="PZO34090.1"/>
    </source>
</evidence>
<comment type="caution">
    <text evidence="2">The sequence shown here is derived from an EMBL/GenBank/DDBJ whole genome shotgun (WGS) entry which is preliminary data.</text>
</comment>
<keyword evidence="1" id="KW-0472">Membrane</keyword>
<reference evidence="2 3" key="2">
    <citation type="submission" date="2018-06" db="EMBL/GenBank/DDBJ databases">
        <title>Metagenomic assembly of (sub)arctic Cyanobacteria and their associated microbiome from non-axenic cultures.</title>
        <authorList>
            <person name="Baurain D."/>
        </authorList>
    </citation>
    <scope>NUCLEOTIDE SEQUENCE [LARGE SCALE GENOMIC DNA]</scope>
    <source>
        <strain evidence="2">ULC041bin1</strain>
    </source>
</reference>
<keyword evidence="1" id="KW-0812">Transmembrane</keyword>
<dbReference type="PANTHER" id="PTHR42941">
    <property type="entry name" value="SLL1037 PROTEIN"/>
    <property type="match status" value="1"/>
</dbReference>
<sequence length="434" mass="47148">MQGKVVLPVVVLGLVGVAASAFFLVREHTRTYRLVLASGGSTGEYYAFSQAFAEVVARNHPTIDLEVIETNGSVENMELIKDNAAQLALVQSDTPVQPPVRAVALLFPEMFHLLARADAGIDSVADLRGKRVALMPENSGSYALFWPLAQHYGLTAETMTTLPMPADQASAALATGEVDALFRVITLGNPAVAELLQTDAIRLTAIDQVDALRLSLPYLNAQIIPKGTYNGGRPIPAADLPVVAVNALLVAHEDLPAKVVNALTSTLHQHRNELVAIYPRAAMIRLDTSGDLGLPLHPGAEAFYRQGEPEFLVEYAEPMALLLSVTVLGASGLLQLRSWLLGKQKNRADSYNLEILALIDVIGQVQSLEELSALRKTLFDILKQVVIDLDVDRITSESFESFTFPWEIANNAIRHQEAVLQNRQESGPKPEARD</sequence>
<gene>
    <name evidence="2" type="ORF">DCF17_20920</name>
</gene>
<dbReference type="InterPro" id="IPR011852">
    <property type="entry name" value="TRAP_TAXI"/>
</dbReference>
<dbReference type="NCBIfam" id="TIGR02122">
    <property type="entry name" value="TRAP_TAXI"/>
    <property type="match status" value="1"/>
</dbReference>
<accession>A0A2W4VQ98</accession>
<dbReference type="CDD" id="cd13520">
    <property type="entry name" value="PBP2_TAXI_TRAP"/>
    <property type="match status" value="1"/>
</dbReference>
<dbReference type="EMBL" id="QBMN01000220">
    <property type="protein sequence ID" value="PZO34090.1"/>
    <property type="molecule type" value="Genomic_DNA"/>
</dbReference>
<dbReference type="AlphaFoldDB" id="A0A2W4VQ98"/>
<organism evidence="2 3">
    <name type="scientific">Shackletoniella antarctica</name>
    <dbReference type="NCBI Taxonomy" id="268115"/>
    <lineage>
        <taxon>Bacteria</taxon>
        <taxon>Bacillati</taxon>
        <taxon>Cyanobacteriota</taxon>
        <taxon>Cyanophyceae</taxon>
        <taxon>Oculatellales</taxon>
        <taxon>Oculatellaceae</taxon>
        <taxon>Shackletoniella</taxon>
    </lineage>
</organism>
<dbReference type="PANTHER" id="PTHR42941:SF1">
    <property type="entry name" value="SLL1037 PROTEIN"/>
    <property type="match status" value="1"/>
</dbReference>
<feature type="transmembrane region" description="Helical" evidence="1">
    <location>
        <begin position="6"/>
        <end position="25"/>
    </location>
</feature>
<dbReference type="Pfam" id="PF16868">
    <property type="entry name" value="NMT1_3"/>
    <property type="match status" value="1"/>
</dbReference>